<dbReference type="HAMAP" id="MF_02213">
    <property type="entry name" value="Lipid_II_synth_GatD"/>
    <property type="match status" value="1"/>
</dbReference>
<comment type="similarity">
    <text evidence="2">Belongs to the CobB/CobQ family. GatD subfamily.</text>
</comment>
<dbReference type="InterPro" id="IPR043702">
    <property type="entry name" value="Lipid_II_synth_GatD"/>
</dbReference>
<dbReference type="OrthoDB" id="9782045at2"/>
<feature type="active site" evidence="2">
    <location>
        <position position="198"/>
    </location>
</feature>
<keyword evidence="4" id="KW-0808">Transferase</keyword>
<keyword evidence="2" id="KW-0961">Cell wall biogenesis/degradation</keyword>
<dbReference type="Gene3D" id="3.40.50.880">
    <property type="match status" value="1"/>
</dbReference>
<accession>A0A1L8CRT8</accession>
<dbReference type="GO" id="GO:0140282">
    <property type="term" value="F:carbon-nitrogen ligase activity on lipid II"/>
    <property type="evidence" value="ECO:0007669"/>
    <property type="project" value="UniProtKB-UniRule"/>
</dbReference>
<dbReference type="Proteomes" id="UP000187485">
    <property type="component" value="Unassembled WGS sequence"/>
</dbReference>
<dbReference type="RefSeq" id="WP_075857962.1">
    <property type="nucleotide sequence ID" value="NZ_BDJK01000003.1"/>
</dbReference>
<protein>
    <recommendedName>
        <fullName evidence="2">Lipid II isoglutaminyl synthase (glutamine-hydrolyzing) subunit GatD</fullName>
        <ecNumber evidence="2">6.3.5.13</ecNumber>
    </recommendedName>
    <alternativeName>
        <fullName evidence="2">Lipid II isoglutaminyl synthase glutaminase subunit</fullName>
        <ecNumber evidence="2">3.5.1.2</ecNumber>
    </alternativeName>
</protein>
<dbReference type="GO" id="GO:0009252">
    <property type="term" value="P:peptidoglycan biosynthetic process"/>
    <property type="evidence" value="ECO:0007669"/>
    <property type="project" value="UniProtKB-UniRule"/>
</dbReference>
<dbReference type="STRING" id="870242.cpu_00290"/>
<feature type="binding site" evidence="2">
    <location>
        <position position="129"/>
    </location>
    <ligand>
        <name>substrate</name>
    </ligand>
</feature>
<dbReference type="InterPro" id="IPR029062">
    <property type="entry name" value="Class_I_gatase-like"/>
</dbReference>
<dbReference type="EMBL" id="BDJK01000003">
    <property type="protein sequence ID" value="GAV21519.1"/>
    <property type="molecule type" value="Genomic_DNA"/>
</dbReference>
<dbReference type="GO" id="GO:0071555">
    <property type="term" value="P:cell wall organization"/>
    <property type="evidence" value="ECO:0007669"/>
    <property type="project" value="UniProtKB-KW"/>
</dbReference>
<dbReference type="GO" id="GO:0008360">
    <property type="term" value="P:regulation of cell shape"/>
    <property type="evidence" value="ECO:0007669"/>
    <property type="project" value="UniProtKB-KW"/>
</dbReference>
<keyword evidence="2" id="KW-0436">Ligase</keyword>
<dbReference type="EC" id="3.5.1.2" evidence="2"/>
<dbReference type="SUPFAM" id="SSF52317">
    <property type="entry name" value="Class I glutamine amidotransferase-like"/>
    <property type="match status" value="1"/>
</dbReference>
<dbReference type="InterPro" id="IPR033949">
    <property type="entry name" value="CobQ_GATase1"/>
</dbReference>
<organism evidence="4 5">
    <name type="scientific">Carboxydothermus pertinax</name>
    <dbReference type="NCBI Taxonomy" id="870242"/>
    <lineage>
        <taxon>Bacteria</taxon>
        <taxon>Bacillati</taxon>
        <taxon>Bacillota</taxon>
        <taxon>Clostridia</taxon>
        <taxon>Thermoanaerobacterales</taxon>
        <taxon>Thermoanaerobacteraceae</taxon>
        <taxon>Carboxydothermus</taxon>
    </lineage>
</organism>
<comment type="caution">
    <text evidence="4">The sequence shown here is derived from an EMBL/GenBank/DDBJ whole genome shotgun (WGS) entry which is preliminary data.</text>
</comment>
<evidence type="ECO:0000313" key="5">
    <source>
        <dbReference type="Proteomes" id="UP000187485"/>
    </source>
</evidence>
<comment type="pathway">
    <text evidence="2">Cell wall biogenesis; peptidoglycan biosynthesis.</text>
</comment>
<comment type="catalytic activity">
    <reaction evidence="2">
        <text>L-glutamine + H2O = L-glutamate + NH4(+)</text>
        <dbReference type="Rhea" id="RHEA:15889"/>
        <dbReference type="ChEBI" id="CHEBI:15377"/>
        <dbReference type="ChEBI" id="CHEBI:28938"/>
        <dbReference type="ChEBI" id="CHEBI:29985"/>
        <dbReference type="ChEBI" id="CHEBI:58359"/>
        <dbReference type="EC" id="3.5.1.2"/>
    </reaction>
</comment>
<comment type="function">
    <text evidence="2">The lipid II isoglutaminyl synthase complex catalyzes the formation of alpha-D-isoglutamine in the cell wall lipid II stem peptide. The GatD subunit catalyzes the hydrolysis of glutamine to glutamate and ammonia. The resulting ammonia molecule is channeled to the active site of MurT.</text>
</comment>
<sequence>MYELTICHLYPDLLNTYGDIGNIIALKMRSQWRGIKVNIKNISLGDKFKACECDLIFIGGGQDFEQELIQKDFLQNKGNELKTAIENNQVVLAVCGGYQLLGKFYRTAKGKEIECLGALDLWTVAGAKRMIGNILIESEILKIFGHDGKIIGFENHSGKTYLGPKVKPLGRVITGYGNNGEDGFEGVVYKNVIGTYLHGSVLPKNPVLTDYLLTLALKRKYPEFNGLKRLNDDFENIARNRLISRLSGKGHWLLKHFF</sequence>
<feature type="domain" description="CobB/CobQ-like glutamine amidotransferase" evidence="3">
    <location>
        <begin position="5"/>
        <end position="205"/>
    </location>
</feature>
<feature type="active site" description="Nucleophile" evidence="2">
    <location>
        <position position="95"/>
    </location>
</feature>
<evidence type="ECO:0000256" key="1">
    <source>
        <dbReference type="ARBA" id="ARBA00022962"/>
    </source>
</evidence>
<dbReference type="InterPro" id="IPR011698">
    <property type="entry name" value="GATase_3"/>
</dbReference>
<keyword evidence="2" id="KW-0133">Cell shape</keyword>
<dbReference type="AlphaFoldDB" id="A0A1L8CRT8"/>
<reference evidence="5" key="1">
    <citation type="submission" date="2016-12" db="EMBL/GenBank/DDBJ databases">
        <title>Draft Genome Sequences od Carboxydothermus pertinax and islandicus, Hydrogenogenic Carboxydotrophic Bacteria.</title>
        <authorList>
            <person name="Fukuyama Y."/>
            <person name="Ohmae K."/>
            <person name="Yoneda Y."/>
            <person name="Yoshida T."/>
            <person name="Sako Y."/>
        </authorList>
    </citation>
    <scope>NUCLEOTIDE SEQUENCE [LARGE SCALE GENOMIC DNA]</scope>
    <source>
        <strain evidence="5">Ug1</strain>
    </source>
</reference>
<evidence type="ECO:0000313" key="4">
    <source>
        <dbReference type="EMBL" id="GAV21519.1"/>
    </source>
</evidence>
<dbReference type="GO" id="GO:0004359">
    <property type="term" value="F:glutaminase activity"/>
    <property type="evidence" value="ECO:0007669"/>
    <property type="project" value="UniProtKB-UniRule"/>
</dbReference>
<dbReference type="Pfam" id="PF07685">
    <property type="entry name" value="GATase_3"/>
    <property type="match status" value="1"/>
</dbReference>
<keyword evidence="2" id="KW-0378">Hydrolase</keyword>
<dbReference type="UniPathway" id="UPA00219"/>
<evidence type="ECO:0000256" key="2">
    <source>
        <dbReference type="HAMAP-Rule" id="MF_02213"/>
    </source>
</evidence>
<name>A0A1L8CRT8_9THEO</name>
<dbReference type="CDD" id="cd01750">
    <property type="entry name" value="GATase1_CobQ"/>
    <property type="match status" value="1"/>
</dbReference>
<gene>
    <name evidence="2" type="primary">gatD</name>
    <name evidence="4" type="ORF">cpu_00290</name>
</gene>
<dbReference type="PANTHER" id="PTHR21343:SF9">
    <property type="entry name" value="LIPID II ISOGLUTAMINYL SYNTHASE (GLUTAMINE-HYDROLYZING) SUBUNIT GATD"/>
    <property type="match status" value="1"/>
</dbReference>
<dbReference type="GO" id="GO:0016740">
    <property type="term" value="F:transferase activity"/>
    <property type="evidence" value="ECO:0007669"/>
    <property type="project" value="UniProtKB-KW"/>
</dbReference>
<dbReference type="GO" id="GO:0009236">
    <property type="term" value="P:cobalamin biosynthetic process"/>
    <property type="evidence" value="ECO:0007669"/>
    <property type="project" value="InterPro"/>
</dbReference>
<keyword evidence="5" id="KW-1185">Reference proteome</keyword>
<keyword evidence="1 2" id="KW-0315">Glutamine amidotransferase</keyword>
<keyword evidence="2" id="KW-0573">Peptidoglycan synthesis</keyword>
<evidence type="ECO:0000259" key="3">
    <source>
        <dbReference type="Pfam" id="PF07685"/>
    </source>
</evidence>
<dbReference type="PROSITE" id="PS51274">
    <property type="entry name" value="GATASE_COBBQ"/>
    <property type="match status" value="1"/>
</dbReference>
<comment type="subunit">
    <text evidence="2">Forms a heterodimer with MurT.</text>
</comment>
<dbReference type="EC" id="6.3.5.13" evidence="2"/>
<comment type="catalytic activity">
    <reaction evidence="2">
        <text>beta-D-GlcNAc-(1-&gt;4)-Mur2Ac(oyl-L-Ala-gamma-D-Glu-L-Lys-D-Ala-D-Ala)-di-trans,octa-cis-undecaprenyl diphosphate + L-glutamine + ATP + H2O = beta-D-GlcNAc-(1-&gt;4)-Mur2Ac(oyl-L-Ala-D-isoglutaminyl-L-Lys-D-Ala-D-Ala)-di-trans,octa-cis-undecaprenyl diphosphate + L-glutamate + ADP + phosphate + H(+)</text>
        <dbReference type="Rhea" id="RHEA:57928"/>
        <dbReference type="ChEBI" id="CHEBI:15377"/>
        <dbReference type="ChEBI" id="CHEBI:15378"/>
        <dbReference type="ChEBI" id="CHEBI:29985"/>
        <dbReference type="ChEBI" id="CHEBI:30616"/>
        <dbReference type="ChEBI" id="CHEBI:43474"/>
        <dbReference type="ChEBI" id="CHEBI:58359"/>
        <dbReference type="ChEBI" id="CHEBI:60033"/>
        <dbReference type="ChEBI" id="CHEBI:62233"/>
        <dbReference type="ChEBI" id="CHEBI:456216"/>
        <dbReference type="EC" id="6.3.5.13"/>
    </reaction>
</comment>
<dbReference type="PANTHER" id="PTHR21343">
    <property type="entry name" value="DETHIOBIOTIN SYNTHETASE"/>
    <property type="match status" value="1"/>
</dbReference>
<proteinExistence type="inferred from homology"/>